<dbReference type="SUPFAM" id="SSF46955">
    <property type="entry name" value="Putative DNA-binding domain"/>
    <property type="match status" value="1"/>
</dbReference>
<evidence type="ECO:0000259" key="6">
    <source>
        <dbReference type="PROSITE" id="PS50937"/>
    </source>
</evidence>
<protein>
    <submittedName>
        <fullName evidence="7">MerR family transcriptional regulator</fullName>
    </submittedName>
</protein>
<reference evidence="7 8" key="1">
    <citation type="submission" date="2023-02" db="EMBL/GenBank/DDBJ databases">
        <title>Microbacterium betulae sp. nov., isolated from birch wood.</title>
        <authorList>
            <person name="Pasciak M."/>
            <person name="Pawlik K.J."/>
            <person name="Martynowski D."/>
            <person name="Laczmanski L."/>
            <person name="Ciekot J."/>
            <person name="Szponar B."/>
            <person name="Wojcik-Fatla A."/>
            <person name="Mackiewicz B."/>
            <person name="Farian E."/>
            <person name="Cholewa G."/>
            <person name="Cholewa A."/>
            <person name="Dutkiewicz J."/>
        </authorList>
    </citation>
    <scope>NUCLEOTIDE SEQUENCE [LARGE SCALE GENOMIC DNA]</scope>
    <source>
        <strain evidence="7 8">AB</strain>
    </source>
</reference>
<gene>
    <name evidence="7" type="ORF">N8K70_06940</name>
</gene>
<evidence type="ECO:0000256" key="3">
    <source>
        <dbReference type="ARBA" id="ARBA00023125"/>
    </source>
</evidence>
<dbReference type="SMART" id="SM00422">
    <property type="entry name" value="HTH_MERR"/>
    <property type="match status" value="1"/>
</dbReference>
<keyword evidence="4" id="KW-0804">Transcription</keyword>
<dbReference type="GO" id="GO:0003677">
    <property type="term" value="F:DNA binding"/>
    <property type="evidence" value="ECO:0007669"/>
    <property type="project" value="UniProtKB-KW"/>
</dbReference>
<evidence type="ECO:0000256" key="2">
    <source>
        <dbReference type="ARBA" id="ARBA00023015"/>
    </source>
</evidence>
<keyword evidence="8" id="KW-1185">Reference proteome</keyword>
<dbReference type="EMBL" id="CP118157">
    <property type="protein sequence ID" value="WOF24397.1"/>
    <property type="molecule type" value="Genomic_DNA"/>
</dbReference>
<dbReference type="Proteomes" id="UP001305498">
    <property type="component" value="Chromosome"/>
</dbReference>
<evidence type="ECO:0000313" key="8">
    <source>
        <dbReference type="Proteomes" id="UP001305498"/>
    </source>
</evidence>
<proteinExistence type="predicted"/>
<dbReference type="RefSeq" id="WP_317140869.1">
    <property type="nucleotide sequence ID" value="NZ_CP118157.1"/>
</dbReference>
<dbReference type="Gene3D" id="1.10.1660.10">
    <property type="match status" value="1"/>
</dbReference>
<evidence type="ECO:0000256" key="1">
    <source>
        <dbReference type="ARBA" id="ARBA00022491"/>
    </source>
</evidence>
<accession>A0AA97FN07</accession>
<keyword evidence="3" id="KW-0238">DNA-binding</keyword>
<dbReference type="InterPro" id="IPR009061">
    <property type="entry name" value="DNA-bd_dom_put_sf"/>
</dbReference>
<evidence type="ECO:0000313" key="7">
    <source>
        <dbReference type="EMBL" id="WOF24397.1"/>
    </source>
</evidence>
<keyword evidence="1" id="KW-0678">Repressor</keyword>
<dbReference type="GO" id="GO:0003700">
    <property type="term" value="F:DNA-binding transcription factor activity"/>
    <property type="evidence" value="ECO:0007669"/>
    <property type="project" value="InterPro"/>
</dbReference>
<dbReference type="InterPro" id="IPR047057">
    <property type="entry name" value="MerR_fam"/>
</dbReference>
<dbReference type="PANTHER" id="PTHR30204">
    <property type="entry name" value="REDOX-CYCLING DRUG-SENSING TRANSCRIPTIONAL ACTIVATOR SOXR"/>
    <property type="match status" value="1"/>
</dbReference>
<feature type="region of interest" description="Disordered" evidence="5">
    <location>
        <begin position="122"/>
        <end position="145"/>
    </location>
</feature>
<dbReference type="PANTHER" id="PTHR30204:SF69">
    <property type="entry name" value="MERR-FAMILY TRANSCRIPTIONAL REGULATOR"/>
    <property type="match status" value="1"/>
</dbReference>
<evidence type="ECO:0000256" key="5">
    <source>
        <dbReference type="SAM" id="MobiDB-lite"/>
    </source>
</evidence>
<dbReference type="PROSITE" id="PS50937">
    <property type="entry name" value="HTH_MERR_2"/>
    <property type="match status" value="1"/>
</dbReference>
<dbReference type="KEGG" id="mbet:N8K70_06940"/>
<feature type="domain" description="HTH merR-type" evidence="6">
    <location>
        <begin position="1"/>
        <end position="68"/>
    </location>
</feature>
<evidence type="ECO:0000256" key="4">
    <source>
        <dbReference type="ARBA" id="ARBA00023163"/>
    </source>
</evidence>
<sequence>MRVGELAARTGASVRSLRYYEKQGLIEPQRTSAGHRVYTADHEALVLQVQELFGAGFCSSVIQELLPALRDPEEAATFLRDALAAAEARLESEKHSIETELAGLNRLRTRLGLAPDTGVILHDGSHDSLEPAPANAFDHRDRRLR</sequence>
<dbReference type="AlphaFoldDB" id="A0AA97FN07"/>
<name>A0AA97FN07_9MICO</name>
<dbReference type="Pfam" id="PF13411">
    <property type="entry name" value="MerR_1"/>
    <property type="match status" value="1"/>
</dbReference>
<dbReference type="InterPro" id="IPR000551">
    <property type="entry name" value="MerR-type_HTH_dom"/>
</dbReference>
<organism evidence="7 8">
    <name type="scientific">Microbacterium betulae</name>
    <dbReference type="NCBI Taxonomy" id="2981139"/>
    <lineage>
        <taxon>Bacteria</taxon>
        <taxon>Bacillati</taxon>
        <taxon>Actinomycetota</taxon>
        <taxon>Actinomycetes</taxon>
        <taxon>Micrococcales</taxon>
        <taxon>Microbacteriaceae</taxon>
        <taxon>Microbacterium</taxon>
    </lineage>
</organism>
<keyword evidence="2" id="KW-0805">Transcription regulation</keyword>